<evidence type="ECO:0000313" key="3">
    <source>
        <dbReference type="Proteomes" id="UP000245698"/>
    </source>
</evidence>
<evidence type="ECO:0000313" key="2">
    <source>
        <dbReference type="EMBL" id="SJM34260.1"/>
    </source>
</evidence>
<dbReference type="InterPro" id="IPR017042">
    <property type="entry name" value="UCP036055"/>
</dbReference>
<dbReference type="PIRSF" id="PIRSF036055">
    <property type="entry name" value="UCP036055"/>
    <property type="match status" value="1"/>
</dbReference>
<keyword evidence="3" id="KW-1185">Reference proteome</keyword>
<dbReference type="Proteomes" id="UP000245698">
    <property type="component" value="Unassembled WGS sequence"/>
</dbReference>
<evidence type="ECO:0000256" key="1">
    <source>
        <dbReference type="SAM" id="MobiDB-lite"/>
    </source>
</evidence>
<organism evidence="2 3">
    <name type="scientific">Mesorhizobium delmotii</name>
    <dbReference type="NCBI Taxonomy" id="1631247"/>
    <lineage>
        <taxon>Bacteria</taxon>
        <taxon>Pseudomonadati</taxon>
        <taxon>Pseudomonadota</taxon>
        <taxon>Alphaproteobacteria</taxon>
        <taxon>Hyphomicrobiales</taxon>
        <taxon>Phyllobacteriaceae</taxon>
        <taxon>Mesorhizobium</taxon>
    </lineage>
</organism>
<proteinExistence type="predicted"/>
<accession>A0A2P9ASV7</accession>
<protein>
    <submittedName>
        <fullName evidence="2">Uncharacterized protein</fullName>
    </submittedName>
</protein>
<name>A0A2P9ASV7_9HYPH</name>
<dbReference type="RefSeq" id="WP_123150831.1">
    <property type="nucleotide sequence ID" value="NZ_FUIG01000048.1"/>
</dbReference>
<dbReference type="EMBL" id="FUIG01000048">
    <property type="protein sequence ID" value="SJM34260.1"/>
    <property type="molecule type" value="Genomic_DNA"/>
</dbReference>
<gene>
    <name evidence="2" type="ORF">BQ8482_40042</name>
</gene>
<feature type="region of interest" description="Disordered" evidence="1">
    <location>
        <begin position="20"/>
        <end position="41"/>
    </location>
</feature>
<dbReference type="AlphaFoldDB" id="A0A2P9ASV7"/>
<reference evidence="3" key="1">
    <citation type="submission" date="2016-12" db="EMBL/GenBank/DDBJ databases">
        <authorList>
            <person name="Brunel B."/>
        </authorList>
    </citation>
    <scope>NUCLEOTIDE SEQUENCE [LARGE SCALE GENOMIC DNA]</scope>
</reference>
<sequence>MSAHRIFQAPIGSLIAWSDDMPRPPERHHRKLSQWQTSNSRGRLIRKQGERAVGSISLPASFTLHEADYGSGGVIAIRVHRTFSADSRLRFTMLERPAIGAVRVFDRPGEDAELVYLANDCADAEEWLTRHGYPNPVLDEVTADEIAADHVEGRAA</sequence>